<dbReference type="InterPro" id="IPR023346">
    <property type="entry name" value="Lysozyme-like_dom_sf"/>
</dbReference>
<dbReference type="Pfam" id="PF01464">
    <property type="entry name" value="SLT"/>
    <property type="match status" value="1"/>
</dbReference>
<dbReference type="PROSITE" id="PS51257">
    <property type="entry name" value="PROKAR_LIPOPROTEIN"/>
    <property type="match status" value="1"/>
</dbReference>
<evidence type="ECO:0000256" key="1">
    <source>
        <dbReference type="ARBA" id="ARBA00007734"/>
    </source>
</evidence>
<reference evidence="4" key="1">
    <citation type="submission" date="2022-05" db="EMBL/GenBank/DDBJ databases">
        <title>Halomonas geminus sp. nov. and Halomonas llamarensis sp. nov. isolated from high-altitude salars of the Atacama Desert.</title>
        <authorList>
            <person name="Hintersatz C."/>
            <person name="Rojas L.A."/>
            <person name="Wei T.-S."/>
            <person name="Kutschke S."/>
            <person name="Lehmann F."/>
            <person name="Jain R."/>
            <person name="Pollmann K."/>
        </authorList>
    </citation>
    <scope>NUCLEOTIDE SEQUENCE</scope>
    <source>
        <strain evidence="4">ATCHA</strain>
    </source>
</reference>
<keyword evidence="5" id="KW-1185">Reference proteome</keyword>
<evidence type="ECO:0000313" key="5">
    <source>
        <dbReference type="Proteomes" id="UP001165308"/>
    </source>
</evidence>
<dbReference type="SUPFAM" id="SSF53955">
    <property type="entry name" value="Lysozyme-like"/>
    <property type="match status" value="1"/>
</dbReference>
<organism evidence="4 5">
    <name type="scientific">Halomonas llamarensis</name>
    <dbReference type="NCBI Taxonomy" id="2945104"/>
    <lineage>
        <taxon>Bacteria</taxon>
        <taxon>Pseudomonadati</taxon>
        <taxon>Pseudomonadota</taxon>
        <taxon>Gammaproteobacteria</taxon>
        <taxon>Oceanospirillales</taxon>
        <taxon>Halomonadaceae</taxon>
        <taxon>Halomonas</taxon>
    </lineage>
</organism>
<dbReference type="EMBL" id="JAMJPJ010000047">
    <property type="protein sequence ID" value="MCL7931623.1"/>
    <property type="molecule type" value="Genomic_DNA"/>
</dbReference>
<dbReference type="PANTHER" id="PTHR37423">
    <property type="entry name" value="SOLUBLE LYTIC MUREIN TRANSGLYCOSYLASE-RELATED"/>
    <property type="match status" value="1"/>
</dbReference>
<evidence type="ECO:0000256" key="2">
    <source>
        <dbReference type="SAM" id="SignalP"/>
    </source>
</evidence>
<feature type="signal peptide" evidence="2">
    <location>
        <begin position="1"/>
        <end position="36"/>
    </location>
</feature>
<dbReference type="Proteomes" id="UP001165308">
    <property type="component" value="Unassembled WGS sequence"/>
</dbReference>
<protein>
    <submittedName>
        <fullName evidence="4">Transglycosylase SLT domain-containing protein</fullName>
    </submittedName>
</protein>
<gene>
    <name evidence="4" type="ORF">M8006_16830</name>
</gene>
<evidence type="ECO:0000313" key="4">
    <source>
        <dbReference type="EMBL" id="MCL7931623.1"/>
    </source>
</evidence>
<keyword evidence="2" id="KW-0732">Signal</keyword>
<feature type="chain" id="PRO_5045051846" evidence="2">
    <location>
        <begin position="37"/>
        <end position="218"/>
    </location>
</feature>
<sequence>MMNDIKAYLRANGTWIAVSVVLATLLVLTSCQPAHAQIPSAANSYQRELTRIVQQEWGMHGRVAVHAAQIHQESAWRSNVNSPVGAQGLSQFMPSTSKWIAEIYPDLGTAAPYSPGWAMRAQARYNKWHWQRLNGTANQCEHWAMVLSAYNGGMGWVNRDRRLATAAGDDAARWFGHVERYTNRAGWAKRENRHYVRHILLNLTPRYARAGWQGGAPC</sequence>
<evidence type="ECO:0000259" key="3">
    <source>
        <dbReference type="Pfam" id="PF01464"/>
    </source>
</evidence>
<proteinExistence type="inferred from homology"/>
<name>A0ABT0SUX5_9GAMM</name>
<dbReference type="InterPro" id="IPR008258">
    <property type="entry name" value="Transglycosylase_SLT_dom_1"/>
</dbReference>
<comment type="similarity">
    <text evidence="1">Belongs to the transglycosylase Slt family.</text>
</comment>
<dbReference type="PANTHER" id="PTHR37423:SF2">
    <property type="entry name" value="MEMBRANE-BOUND LYTIC MUREIN TRANSGLYCOSYLASE C"/>
    <property type="match status" value="1"/>
</dbReference>
<feature type="domain" description="Transglycosylase SLT" evidence="3">
    <location>
        <begin position="68"/>
        <end position="168"/>
    </location>
</feature>
<comment type="caution">
    <text evidence="4">The sequence shown here is derived from an EMBL/GenBank/DDBJ whole genome shotgun (WGS) entry which is preliminary data.</text>
</comment>
<accession>A0ABT0SUX5</accession>
<dbReference type="Gene3D" id="1.10.530.10">
    <property type="match status" value="1"/>
</dbReference>
<dbReference type="RefSeq" id="WP_250084254.1">
    <property type="nucleotide sequence ID" value="NZ_JAMJPJ010000047.1"/>
</dbReference>